<gene>
    <name evidence="1" type="ORF">HNQ55_000363</name>
</gene>
<dbReference type="Pfam" id="PF05742">
    <property type="entry name" value="TANGO2"/>
    <property type="match status" value="1"/>
</dbReference>
<comment type="caution">
    <text evidence="1">The sequence shown here is derived from an EMBL/GenBank/DDBJ whole genome shotgun (WGS) entry which is preliminary data.</text>
</comment>
<reference evidence="1 2" key="1">
    <citation type="submission" date="2020-08" db="EMBL/GenBank/DDBJ databases">
        <title>Genomic Encyclopedia of Type Strains, Phase IV (KMG-IV): sequencing the most valuable type-strain genomes for metagenomic binning, comparative biology and taxonomic classification.</title>
        <authorList>
            <person name="Goeker M."/>
        </authorList>
    </citation>
    <scope>NUCLEOTIDE SEQUENCE [LARGE SCALE GENOMIC DNA]</scope>
    <source>
        <strain evidence="1 2">DSM 26287</strain>
    </source>
</reference>
<name>A0A7X0TS99_9GAMM</name>
<dbReference type="PANTHER" id="PTHR17985">
    <property type="entry name" value="SER/THR-RICH PROTEIN T10 IN DGCR REGION"/>
    <property type="match status" value="1"/>
</dbReference>
<sequence length="254" mass="28783">MCILFISINEHPIYPLIVCANRDEFHQRPTQAMHWWQDTSMLAGKDLQAGGTWFGVNAQKQFAALTNYRLPNKFDSSKKSRGNLVINALTPNLVSQNPKEMQIALQKSSSNYNGFNLLRGDETHLHCFDSTTQQFTVLNNGTFSLCNGALNDIWPKMKFGKQKLEKLVSAHGKLNIDELFLLMQNNTQADFKQLPNTGISTTWEQLLSSIFIVSPEYGTRSTTIFLKDKCGRCHVVERSFNAYGVTSNQVEFSF</sequence>
<dbReference type="AlphaFoldDB" id="A0A7X0TS99"/>
<dbReference type="Proteomes" id="UP000537141">
    <property type="component" value="Unassembled WGS sequence"/>
</dbReference>
<evidence type="ECO:0000313" key="2">
    <source>
        <dbReference type="Proteomes" id="UP000537141"/>
    </source>
</evidence>
<evidence type="ECO:0000313" key="1">
    <source>
        <dbReference type="EMBL" id="MBB6541889.1"/>
    </source>
</evidence>
<dbReference type="EMBL" id="JACHHU010000001">
    <property type="protein sequence ID" value="MBB6541889.1"/>
    <property type="molecule type" value="Genomic_DNA"/>
</dbReference>
<proteinExistence type="predicted"/>
<dbReference type="InterPro" id="IPR008551">
    <property type="entry name" value="TANGO2"/>
</dbReference>
<dbReference type="PANTHER" id="PTHR17985:SF8">
    <property type="entry name" value="TRANSPORT AND GOLGI ORGANIZATION PROTEIN 2 HOMOLOG"/>
    <property type="match status" value="1"/>
</dbReference>
<protein>
    <submittedName>
        <fullName evidence="1">Uncharacterized protein with NRDE domain</fullName>
    </submittedName>
</protein>
<accession>A0A7X0TS99</accession>
<dbReference type="RefSeq" id="WP_184421729.1">
    <property type="nucleotide sequence ID" value="NZ_AP027362.1"/>
</dbReference>
<keyword evidence="2" id="KW-1185">Reference proteome</keyword>
<organism evidence="1 2">
    <name type="scientific">Thalassotalea piscium</name>
    <dbReference type="NCBI Taxonomy" id="1230533"/>
    <lineage>
        <taxon>Bacteria</taxon>
        <taxon>Pseudomonadati</taxon>
        <taxon>Pseudomonadota</taxon>
        <taxon>Gammaproteobacteria</taxon>
        <taxon>Alteromonadales</taxon>
        <taxon>Colwelliaceae</taxon>
        <taxon>Thalassotalea</taxon>
    </lineage>
</organism>